<gene>
    <name evidence="1" type="ORF">KHA94_13520</name>
</gene>
<reference evidence="1 2" key="1">
    <citation type="submission" date="2021-05" db="EMBL/GenBank/DDBJ databases">
        <title>Novel Bacillus species.</title>
        <authorList>
            <person name="Liu G."/>
        </authorList>
    </citation>
    <scope>NUCLEOTIDE SEQUENCE [LARGE SCALE GENOMIC DNA]</scope>
    <source>
        <strain evidence="1 2">FJAT-49705</strain>
    </source>
</reference>
<comment type="caution">
    <text evidence="1">The sequence shown here is derived from an EMBL/GenBank/DDBJ whole genome shotgun (WGS) entry which is preliminary data.</text>
</comment>
<evidence type="ECO:0000313" key="2">
    <source>
        <dbReference type="Proteomes" id="UP000681027"/>
    </source>
</evidence>
<dbReference type="Proteomes" id="UP000681027">
    <property type="component" value="Unassembled WGS sequence"/>
</dbReference>
<evidence type="ECO:0000313" key="1">
    <source>
        <dbReference type="EMBL" id="MBS4191203.1"/>
    </source>
</evidence>
<sequence>MNRLNTFIQSLEELKTISEQTDKEFKGLLFNLAFLLGKKDSISINSTDELKSRIEYLIKEENVREKFLINALVNEVNNHFEHFISSHGEIILNNEYLANSYREEFGMVPEHIQNGLDQSKDKSFLFTLEEQYDSWKLIVIKNFSKAQQRQWDRDEFKQASKTN</sequence>
<dbReference type="EMBL" id="JAGYPM010000003">
    <property type="protein sequence ID" value="MBS4191203.1"/>
    <property type="molecule type" value="Genomic_DNA"/>
</dbReference>
<name>A0ABS5NTQ5_9BACI</name>
<accession>A0ABS5NTQ5</accession>
<protein>
    <submittedName>
        <fullName evidence="1">Uncharacterized protein</fullName>
    </submittedName>
</protein>
<organism evidence="1 2">
    <name type="scientific">Cytobacillus citreus</name>
    <dbReference type="NCBI Taxonomy" id="2833586"/>
    <lineage>
        <taxon>Bacteria</taxon>
        <taxon>Bacillati</taxon>
        <taxon>Bacillota</taxon>
        <taxon>Bacilli</taxon>
        <taxon>Bacillales</taxon>
        <taxon>Bacillaceae</taxon>
        <taxon>Cytobacillus</taxon>
    </lineage>
</organism>
<proteinExistence type="predicted"/>
<keyword evidence="2" id="KW-1185">Reference proteome</keyword>
<dbReference type="RefSeq" id="WP_213102660.1">
    <property type="nucleotide sequence ID" value="NZ_JAGYPM010000003.1"/>
</dbReference>